<evidence type="ECO:0000313" key="2">
    <source>
        <dbReference type="Proteomes" id="UP001066276"/>
    </source>
</evidence>
<gene>
    <name evidence="1" type="ORF">NDU88_005094</name>
</gene>
<protein>
    <submittedName>
        <fullName evidence="1">Uncharacterized protein</fullName>
    </submittedName>
</protein>
<keyword evidence="2" id="KW-1185">Reference proteome</keyword>
<comment type="caution">
    <text evidence="1">The sequence shown here is derived from an EMBL/GenBank/DDBJ whole genome shotgun (WGS) entry which is preliminary data.</text>
</comment>
<dbReference type="EMBL" id="JANPWB010000007">
    <property type="protein sequence ID" value="KAJ1173256.1"/>
    <property type="molecule type" value="Genomic_DNA"/>
</dbReference>
<accession>A0AAV7TAC8</accession>
<organism evidence="1 2">
    <name type="scientific">Pleurodeles waltl</name>
    <name type="common">Iberian ribbed newt</name>
    <dbReference type="NCBI Taxonomy" id="8319"/>
    <lineage>
        <taxon>Eukaryota</taxon>
        <taxon>Metazoa</taxon>
        <taxon>Chordata</taxon>
        <taxon>Craniata</taxon>
        <taxon>Vertebrata</taxon>
        <taxon>Euteleostomi</taxon>
        <taxon>Amphibia</taxon>
        <taxon>Batrachia</taxon>
        <taxon>Caudata</taxon>
        <taxon>Salamandroidea</taxon>
        <taxon>Salamandridae</taxon>
        <taxon>Pleurodelinae</taxon>
        <taxon>Pleurodeles</taxon>
    </lineage>
</organism>
<sequence>MPPPKMRPPAPDERKGHLTHKTFAYVTDQKYATSLTYRFEIYMDKYMERKITTVLYMEIKVNYAECEGVYKEDLNQELRNLPKVCY</sequence>
<dbReference type="AlphaFoldDB" id="A0AAV7TAC8"/>
<proteinExistence type="predicted"/>
<dbReference type="Proteomes" id="UP001066276">
    <property type="component" value="Chromosome 4_1"/>
</dbReference>
<reference evidence="1" key="1">
    <citation type="journal article" date="2022" name="bioRxiv">
        <title>Sequencing and chromosome-scale assembly of the giantPleurodeles waltlgenome.</title>
        <authorList>
            <person name="Brown T."/>
            <person name="Elewa A."/>
            <person name="Iarovenko S."/>
            <person name="Subramanian E."/>
            <person name="Araus A.J."/>
            <person name="Petzold A."/>
            <person name="Susuki M."/>
            <person name="Suzuki K.-i.T."/>
            <person name="Hayashi T."/>
            <person name="Toyoda A."/>
            <person name="Oliveira C."/>
            <person name="Osipova E."/>
            <person name="Leigh N.D."/>
            <person name="Simon A."/>
            <person name="Yun M.H."/>
        </authorList>
    </citation>
    <scope>NUCLEOTIDE SEQUENCE</scope>
    <source>
        <strain evidence="1">20211129_DDA</strain>
        <tissue evidence="1">Liver</tissue>
    </source>
</reference>
<name>A0AAV7TAC8_PLEWA</name>
<evidence type="ECO:0000313" key="1">
    <source>
        <dbReference type="EMBL" id="KAJ1173256.1"/>
    </source>
</evidence>